<name>A0ABM6U3I6_FUSVA</name>
<proteinExistence type="inferred from homology"/>
<keyword evidence="7" id="KW-1185">Reference proteome</keyword>
<feature type="coiled-coil region" evidence="4">
    <location>
        <begin position="94"/>
        <end position="127"/>
    </location>
</feature>
<feature type="domain" description="BMC" evidence="5">
    <location>
        <begin position="3"/>
        <end position="87"/>
    </location>
</feature>
<comment type="similarity">
    <text evidence="3">Belongs to the bacterial microcompartments protein family.</text>
</comment>
<evidence type="ECO:0000259" key="5">
    <source>
        <dbReference type="PROSITE" id="PS51930"/>
    </source>
</evidence>
<dbReference type="InterPro" id="IPR000249">
    <property type="entry name" value="BMC_dom"/>
</dbReference>
<dbReference type="InterPro" id="IPR050575">
    <property type="entry name" value="BMC_shell"/>
</dbReference>
<dbReference type="PROSITE" id="PS51930">
    <property type="entry name" value="BMC_2"/>
    <property type="match status" value="1"/>
</dbReference>
<evidence type="ECO:0000313" key="7">
    <source>
        <dbReference type="Proteomes" id="UP000241238"/>
    </source>
</evidence>
<dbReference type="PANTHER" id="PTHR33941:SF11">
    <property type="entry name" value="BACTERIAL MICROCOMPARTMENT SHELL PROTEIN PDUJ"/>
    <property type="match status" value="1"/>
</dbReference>
<dbReference type="CDD" id="cd07045">
    <property type="entry name" value="BMC_CcmK_like"/>
    <property type="match status" value="1"/>
</dbReference>
<dbReference type="PANTHER" id="PTHR33941">
    <property type="entry name" value="PROPANEDIOL UTILIZATION PROTEIN PDUA"/>
    <property type="match status" value="1"/>
</dbReference>
<evidence type="ECO:0000256" key="3">
    <source>
        <dbReference type="PROSITE-ProRule" id="PRU01278"/>
    </source>
</evidence>
<keyword evidence="4" id="KW-0175">Coiled coil</keyword>
<comment type="subcellular location">
    <subcellularLocation>
        <location evidence="1">Bacterial microcompartment</location>
    </subcellularLocation>
</comment>
<dbReference type="Pfam" id="PF00936">
    <property type="entry name" value="BMC"/>
    <property type="match status" value="1"/>
</dbReference>
<dbReference type="Gene3D" id="3.30.70.1710">
    <property type="match status" value="1"/>
</dbReference>
<gene>
    <name evidence="6" type="ORF">C4N18_06485</name>
</gene>
<keyword evidence="2" id="KW-1283">Bacterial microcompartment</keyword>
<dbReference type="RefSeq" id="WP_005949820.1">
    <property type="nucleotide sequence ID" value="NZ_CP028103.1"/>
</dbReference>
<dbReference type="EMBL" id="CP028103">
    <property type="protein sequence ID" value="AVQ30874.1"/>
    <property type="molecule type" value="Genomic_DNA"/>
</dbReference>
<protein>
    <submittedName>
        <fullName evidence="6">BMC domain-containing protein</fullName>
    </submittedName>
</protein>
<dbReference type="GeneID" id="77467635"/>
<evidence type="ECO:0000256" key="2">
    <source>
        <dbReference type="ARBA" id="ARBA00024446"/>
    </source>
</evidence>
<evidence type="ECO:0000256" key="4">
    <source>
        <dbReference type="SAM" id="Coils"/>
    </source>
</evidence>
<evidence type="ECO:0000256" key="1">
    <source>
        <dbReference type="ARBA" id="ARBA00024322"/>
    </source>
</evidence>
<dbReference type="InterPro" id="IPR044872">
    <property type="entry name" value="CcmK/CsoS1_BMC"/>
</dbReference>
<dbReference type="Proteomes" id="UP000241238">
    <property type="component" value="Chromosome"/>
</dbReference>
<dbReference type="SUPFAM" id="SSF143414">
    <property type="entry name" value="CcmK-like"/>
    <property type="match status" value="1"/>
</dbReference>
<dbReference type="SMART" id="SM00877">
    <property type="entry name" value="BMC"/>
    <property type="match status" value="1"/>
</dbReference>
<dbReference type="InterPro" id="IPR037233">
    <property type="entry name" value="CcmK-like_sf"/>
</dbReference>
<organism evidence="6 7">
    <name type="scientific">Fusobacterium varium ATCC 27725</name>
    <dbReference type="NCBI Taxonomy" id="469618"/>
    <lineage>
        <taxon>Bacteria</taxon>
        <taxon>Fusobacteriati</taxon>
        <taxon>Fusobacteriota</taxon>
        <taxon>Fusobacteriia</taxon>
        <taxon>Fusobacteriales</taxon>
        <taxon>Fusobacteriaceae</taxon>
        <taxon>Fusobacterium</taxon>
    </lineage>
</organism>
<reference evidence="7" key="1">
    <citation type="journal article" date="2018" name="MSphere">
        <title>Fusobacterium Genomics Using MinION and Illumina Sequencing Enables Genome Completion and Correction.</title>
        <authorList>
            <person name="Todd S.M."/>
            <person name="Settlage R.E."/>
            <person name="Lahmers K.K."/>
            <person name="Slade D.J."/>
        </authorList>
    </citation>
    <scope>NUCLEOTIDE SEQUENCE [LARGE SCALE GENOMIC DNA]</scope>
    <source>
        <strain evidence="7">ATCC 27725</strain>
    </source>
</reference>
<evidence type="ECO:0000313" key="6">
    <source>
        <dbReference type="EMBL" id="AVQ30874.1"/>
    </source>
</evidence>
<sequence>MKALGMIETIGLVGAIEAADTALKTAEVEIVNRHIVKGGIVTVELSGDVGAIKVAVEAGAEAAKRLGVFVSSHVIARPDEMVSKMIEENSIIVAENITEEITEVIEEKELEKEMMEIKEEIGTEETEIIEKSVDTLTEKPIIKENKSKRK</sequence>
<accession>A0ABM6U3I6</accession>